<proteinExistence type="predicted"/>
<organism evidence="2 3">
    <name type="scientific">Plasmodium ovale wallikeri</name>
    <dbReference type="NCBI Taxonomy" id="864142"/>
    <lineage>
        <taxon>Eukaryota</taxon>
        <taxon>Sar</taxon>
        <taxon>Alveolata</taxon>
        <taxon>Apicomplexa</taxon>
        <taxon>Aconoidasida</taxon>
        <taxon>Haemosporida</taxon>
        <taxon>Plasmodiidae</taxon>
        <taxon>Plasmodium</taxon>
        <taxon>Plasmodium (Plasmodium)</taxon>
    </lineage>
</organism>
<evidence type="ECO:0000313" key="4">
    <source>
        <dbReference type="Proteomes" id="UP000078555"/>
    </source>
</evidence>
<evidence type="ECO:0000313" key="2">
    <source>
        <dbReference type="EMBL" id="SBT33264.1"/>
    </source>
</evidence>
<evidence type="ECO:0000313" key="3">
    <source>
        <dbReference type="Proteomes" id="UP000078550"/>
    </source>
</evidence>
<dbReference type="EMBL" id="FLRD01000045">
    <property type="protein sequence ID" value="SBT32820.1"/>
    <property type="molecule type" value="Genomic_DNA"/>
</dbReference>
<reference evidence="3" key="1">
    <citation type="submission" date="2016-05" db="EMBL/GenBank/DDBJ databases">
        <authorList>
            <person name="Naeem Raeece"/>
        </authorList>
    </citation>
    <scope>NUCLEOTIDE SEQUENCE [LARGE SCALE GENOMIC DNA]</scope>
</reference>
<dbReference type="Proteomes" id="UP000078550">
    <property type="component" value="Unassembled WGS sequence"/>
</dbReference>
<protein>
    <submittedName>
        <fullName evidence="2">Uncharacterized protein</fullName>
    </submittedName>
</protein>
<gene>
    <name evidence="1" type="ORF">POVWA1_013930</name>
    <name evidence="2" type="ORF">POVWA2_013810</name>
</gene>
<sequence>MSSNRGVTHNIAVVEFWLKFTLRVSPKGKNLCSGIYYSLEKVPTLPISILVHVCHMYVCPFLHVKKPPYIAVGEGVYCRGQK</sequence>
<dbReference type="AlphaFoldDB" id="A0A1A8YP26"/>
<accession>A0A1A8YP26</accession>
<dbReference type="Proteomes" id="UP000078555">
    <property type="component" value="Unassembled WGS sequence"/>
</dbReference>
<name>A0A1A8YP26_PLAOA</name>
<evidence type="ECO:0000313" key="1">
    <source>
        <dbReference type="EMBL" id="SBT32820.1"/>
    </source>
</evidence>
<dbReference type="EMBL" id="FLRE01000055">
    <property type="protein sequence ID" value="SBT33264.1"/>
    <property type="molecule type" value="Genomic_DNA"/>
</dbReference>
<reference evidence="2" key="2">
    <citation type="submission" date="2016-05" db="EMBL/GenBank/DDBJ databases">
        <authorList>
            <person name="Lavstsen T."/>
            <person name="Jespersen J.S."/>
        </authorList>
    </citation>
    <scope>NUCLEOTIDE SEQUENCE [LARGE SCALE GENOMIC DNA]</scope>
</reference>
<reference evidence="4" key="3">
    <citation type="submission" date="2016-05" db="EMBL/GenBank/DDBJ databases">
        <authorList>
            <person name="Naeem R."/>
        </authorList>
    </citation>
    <scope>NUCLEOTIDE SEQUENCE [LARGE SCALE GENOMIC DNA]</scope>
</reference>
<keyword evidence="4" id="KW-1185">Reference proteome</keyword>